<dbReference type="InterPro" id="IPR036998">
    <property type="entry name" value="Porin_LamB_sf"/>
</dbReference>
<comment type="similarity">
    <text evidence="2">Belongs to the porin LamB (TC 1.B.3) family.</text>
</comment>
<evidence type="ECO:0000313" key="13">
    <source>
        <dbReference type="Proteomes" id="UP000255108"/>
    </source>
</evidence>
<dbReference type="InterPro" id="IPR050286">
    <property type="entry name" value="G_neg_Bact_CarbUptk_Porin"/>
</dbReference>
<evidence type="ECO:0000313" key="11">
    <source>
        <dbReference type="EMBL" id="STQ90699.1"/>
    </source>
</evidence>
<dbReference type="Proteomes" id="UP000295794">
    <property type="component" value="Unassembled WGS sequence"/>
</dbReference>
<dbReference type="PANTHER" id="PTHR38762">
    <property type="entry name" value="CRYPTIC OUTER MEMBRANE PORIN BGLH-RELATED"/>
    <property type="match status" value="1"/>
</dbReference>
<dbReference type="EMBL" id="SMBT01000002">
    <property type="protein sequence ID" value="TCU89329.1"/>
    <property type="molecule type" value="Genomic_DNA"/>
</dbReference>
<dbReference type="Proteomes" id="UP000255108">
    <property type="component" value="Unassembled WGS sequence"/>
</dbReference>
<dbReference type="InterPro" id="IPR003192">
    <property type="entry name" value="Porin_LamB"/>
</dbReference>
<dbReference type="PANTHER" id="PTHR38762:SF1">
    <property type="entry name" value="CRYPTIC OUTER MEMBRANE PORIN BGLH-RELATED"/>
    <property type="match status" value="1"/>
</dbReference>
<feature type="chain" id="PRO_5016597743" evidence="10">
    <location>
        <begin position="31"/>
        <end position="432"/>
    </location>
</feature>
<proteinExistence type="inferred from homology"/>
<dbReference type="GO" id="GO:0006811">
    <property type="term" value="P:monoatomic ion transport"/>
    <property type="evidence" value="ECO:0007669"/>
    <property type="project" value="UniProtKB-KW"/>
</dbReference>
<keyword evidence="6" id="KW-0406">Ion transport</keyword>
<dbReference type="Gene3D" id="2.40.170.10">
    <property type="entry name" value="Porin, LamB type"/>
    <property type="match status" value="1"/>
</dbReference>
<dbReference type="EMBL" id="UGHR01000001">
    <property type="protein sequence ID" value="STQ90699.1"/>
    <property type="molecule type" value="Genomic_DNA"/>
</dbReference>
<gene>
    <name evidence="11" type="primary">lamB_1</name>
    <name evidence="12" type="ORF">EV682_102241</name>
    <name evidence="11" type="ORF">NCTC11159_01766</name>
</gene>
<comment type="subcellular location">
    <subcellularLocation>
        <location evidence="1">Cell outer membrane</location>
        <topology evidence="1">Multi-pass membrane protein</topology>
    </subcellularLocation>
</comment>
<protein>
    <submittedName>
        <fullName evidence="12">Maltoporin</fullName>
    </submittedName>
    <submittedName>
        <fullName evidence="11">Maltose-inducible porin</fullName>
    </submittedName>
</protein>
<evidence type="ECO:0000256" key="4">
    <source>
        <dbReference type="ARBA" id="ARBA00022452"/>
    </source>
</evidence>
<keyword evidence="10" id="KW-0732">Signal</keyword>
<dbReference type="OrthoDB" id="106611at2"/>
<evidence type="ECO:0000256" key="7">
    <source>
        <dbReference type="ARBA" id="ARBA00023114"/>
    </source>
</evidence>
<keyword evidence="4" id="KW-1134">Transmembrane beta strand</keyword>
<dbReference type="Pfam" id="PF02264">
    <property type="entry name" value="LamB"/>
    <property type="match status" value="1"/>
</dbReference>
<dbReference type="AlphaFoldDB" id="A0A377Q808"/>
<evidence type="ECO:0000256" key="6">
    <source>
        <dbReference type="ARBA" id="ARBA00023065"/>
    </source>
</evidence>
<dbReference type="SUPFAM" id="SSF56935">
    <property type="entry name" value="Porins"/>
    <property type="match status" value="1"/>
</dbReference>
<evidence type="ECO:0000313" key="14">
    <source>
        <dbReference type="Proteomes" id="UP000295794"/>
    </source>
</evidence>
<dbReference type="GO" id="GO:0009279">
    <property type="term" value="C:cell outer membrane"/>
    <property type="evidence" value="ECO:0007669"/>
    <property type="project" value="UniProtKB-SubCell"/>
</dbReference>
<dbReference type="GO" id="GO:0015288">
    <property type="term" value="F:porin activity"/>
    <property type="evidence" value="ECO:0007669"/>
    <property type="project" value="UniProtKB-KW"/>
</dbReference>
<dbReference type="GO" id="GO:0046930">
    <property type="term" value="C:pore complex"/>
    <property type="evidence" value="ECO:0007669"/>
    <property type="project" value="UniProtKB-KW"/>
</dbReference>
<evidence type="ECO:0000256" key="5">
    <source>
        <dbReference type="ARBA" id="ARBA00022692"/>
    </source>
</evidence>
<evidence type="ECO:0000256" key="1">
    <source>
        <dbReference type="ARBA" id="ARBA00004571"/>
    </source>
</evidence>
<dbReference type="RefSeq" id="WP_115226984.1">
    <property type="nucleotide sequence ID" value="NZ_CAWOLO010000002.1"/>
</dbReference>
<keyword evidence="14" id="KW-1185">Reference proteome</keyword>
<reference evidence="11 13" key="1">
    <citation type="submission" date="2018-06" db="EMBL/GenBank/DDBJ databases">
        <authorList>
            <consortium name="Pathogen Informatics"/>
            <person name="Doyle S."/>
        </authorList>
    </citation>
    <scope>NUCLEOTIDE SEQUENCE [LARGE SCALE GENOMIC DNA]</scope>
    <source>
        <strain evidence="11 13">NCTC11159</strain>
    </source>
</reference>
<keyword evidence="9" id="KW-0998">Cell outer membrane</keyword>
<reference evidence="12 14" key="2">
    <citation type="submission" date="2019-03" db="EMBL/GenBank/DDBJ databases">
        <title>Genomic Encyclopedia of Type Strains, Phase IV (KMG-IV): sequencing the most valuable type-strain genomes for metagenomic binning, comparative biology and taxonomic classification.</title>
        <authorList>
            <person name="Goeker M."/>
        </authorList>
    </citation>
    <scope>NUCLEOTIDE SEQUENCE [LARGE SCALE GENOMIC DNA]</scope>
    <source>
        <strain evidence="12 14">DSM 3764</strain>
    </source>
</reference>
<keyword evidence="8" id="KW-0472">Membrane</keyword>
<dbReference type="GO" id="GO:0015144">
    <property type="term" value="F:carbohydrate transmembrane transporter activity"/>
    <property type="evidence" value="ECO:0007669"/>
    <property type="project" value="TreeGrafter"/>
</dbReference>
<name>A0A377Q808_9NEIS</name>
<evidence type="ECO:0000256" key="9">
    <source>
        <dbReference type="ARBA" id="ARBA00023237"/>
    </source>
</evidence>
<keyword evidence="3" id="KW-0813">Transport</keyword>
<evidence type="ECO:0000256" key="8">
    <source>
        <dbReference type="ARBA" id="ARBA00023136"/>
    </source>
</evidence>
<dbReference type="GO" id="GO:0015774">
    <property type="term" value="P:polysaccharide transport"/>
    <property type="evidence" value="ECO:0007669"/>
    <property type="project" value="TreeGrafter"/>
</dbReference>
<evidence type="ECO:0000256" key="2">
    <source>
        <dbReference type="ARBA" id="ARBA00007055"/>
    </source>
</evidence>
<keyword evidence="7" id="KW-0626">Porin</keyword>
<accession>A0A377Q808</accession>
<evidence type="ECO:0000256" key="10">
    <source>
        <dbReference type="SAM" id="SignalP"/>
    </source>
</evidence>
<sequence>MKFKSVNQIFAPAKLALAVCGLGLAGSALAMPVDFHGYARSGIGSNATGGGSQSCFQLDGAGSKYRLGNECETYAEFAVGGNVFEKKETGTRFRIESRLAVSAKQFQDWESDSGKSAEFAFREMYVTAEGVGLGESKLWAGKRFYDRQDVHINDFYFWDNSGPGAGIENVDVGFAKFAYAWRQNTVTTSDTSIENLDRKIGVSGHDFRLSGIKVNPNGELTVGVDLRFANKADKDQGKATDGFGLNLMHTQSGVFGGFNKIALQYAKGNISSFAGGYPNVNADSGDKAYRVVEQLMWQPENSRYSGMMAAIWQKTDPAAAGKGQTWMSFGVRPTYMFTDNLGAAIEVGYDRVKPEEGDARNLLKTTAAFLVQPEKGFFSRPQLRFFATYAKWDQAAQEAAGLKAVNNPLSANGPFGNDKSGFTFGAQAEVWW</sequence>
<organism evidence="11 13">
    <name type="scientific">Iodobacter fluviatilis</name>
    <dbReference type="NCBI Taxonomy" id="537"/>
    <lineage>
        <taxon>Bacteria</taxon>
        <taxon>Pseudomonadati</taxon>
        <taxon>Pseudomonadota</taxon>
        <taxon>Betaproteobacteria</taxon>
        <taxon>Neisseriales</taxon>
        <taxon>Chitinibacteraceae</taxon>
        <taxon>Iodobacter</taxon>
    </lineage>
</organism>
<keyword evidence="5" id="KW-0812">Transmembrane</keyword>
<feature type="signal peptide" evidence="10">
    <location>
        <begin position="1"/>
        <end position="30"/>
    </location>
</feature>
<evidence type="ECO:0000313" key="12">
    <source>
        <dbReference type="EMBL" id="TCU89329.1"/>
    </source>
</evidence>
<evidence type="ECO:0000256" key="3">
    <source>
        <dbReference type="ARBA" id="ARBA00022448"/>
    </source>
</evidence>
<dbReference type="CDD" id="cd01346">
    <property type="entry name" value="Maltoporin-like"/>
    <property type="match status" value="1"/>
</dbReference>